<evidence type="ECO:0000313" key="12">
    <source>
        <dbReference type="EMBL" id="OIO64465.1"/>
    </source>
</evidence>
<evidence type="ECO:0000256" key="4">
    <source>
        <dbReference type="ARBA" id="ARBA00022692"/>
    </source>
</evidence>
<dbReference type="GO" id="GO:0015031">
    <property type="term" value="P:protein transport"/>
    <property type="evidence" value="ECO:0007669"/>
    <property type="project" value="UniProtKB-KW"/>
</dbReference>
<dbReference type="STRING" id="1805425.AUJ30_02355"/>
<feature type="transmembrane region" description="Helical" evidence="10">
    <location>
        <begin position="190"/>
        <end position="206"/>
    </location>
</feature>
<evidence type="ECO:0000256" key="2">
    <source>
        <dbReference type="ARBA" id="ARBA00022448"/>
    </source>
</evidence>
<name>A0A1J4XYC9_9BACT</name>
<dbReference type="CDD" id="cd20070">
    <property type="entry name" value="5TM_YidC_Alb3"/>
    <property type="match status" value="1"/>
</dbReference>
<keyword evidence="8" id="KW-0143">Chaperone</keyword>
<keyword evidence="3" id="KW-1003">Cell membrane</keyword>
<dbReference type="GO" id="GO:0051205">
    <property type="term" value="P:protein insertion into membrane"/>
    <property type="evidence" value="ECO:0007669"/>
    <property type="project" value="TreeGrafter"/>
</dbReference>
<gene>
    <name evidence="12" type="ORF">AUJ30_02355</name>
</gene>
<keyword evidence="4 9" id="KW-0812">Transmembrane</keyword>
<dbReference type="GO" id="GO:0005886">
    <property type="term" value="C:plasma membrane"/>
    <property type="evidence" value="ECO:0007669"/>
    <property type="project" value="UniProtKB-SubCell"/>
</dbReference>
<evidence type="ECO:0000256" key="1">
    <source>
        <dbReference type="ARBA" id="ARBA00004651"/>
    </source>
</evidence>
<dbReference type="Proteomes" id="UP000182693">
    <property type="component" value="Unassembled WGS sequence"/>
</dbReference>
<dbReference type="InterPro" id="IPR001708">
    <property type="entry name" value="YidC/ALB3/OXA1/COX18"/>
</dbReference>
<dbReference type="InterPro" id="IPR047196">
    <property type="entry name" value="YidC_ALB_C"/>
</dbReference>
<feature type="transmembrane region" description="Helical" evidence="10">
    <location>
        <begin position="95"/>
        <end position="115"/>
    </location>
</feature>
<accession>A0A1J4XYC9</accession>
<evidence type="ECO:0000313" key="13">
    <source>
        <dbReference type="Proteomes" id="UP000182693"/>
    </source>
</evidence>
<keyword evidence="7 10" id="KW-0472">Membrane</keyword>
<organism evidence="12 13">
    <name type="scientific">Candidatus Wolfebacteria bacterium CG1_02_39_135</name>
    <dbReference type="NCBI Taxonomy" id="1805425"/>
    <lineage>
        <taxon>Bacteria</taxon>
        <taxon>Candidatus Wolfeibacteriota</taxon>
    </lineage>
</organism>
<dbReference type="GO" id="GO:0032977">
    <property type="term" value="F:membrane insertase activity"/>
    <property type="evidence" value="ECO:0007669"/>
    <property type="project" value="InterPro"/>
</dbReference>
<feature type="transmembrane region" description="Helical" evidence="10">
    <location>
        <begin position="152"/>
        <end position="170"/>
    </location>
</feature>
<dbReference type="PANTHER" id="PTHR12428">
    <property type="entry name" value="OXA1"/>
    <property type="match status" value="1"/>
</dbReference>
<keyword evidence="2" id="KW-0813">Transport</keyword>
<reference evidence="12 13" key="1">
    <citation type="journal article" date="2016" name="Environ. Microbiol.">
        <title>Genomic resolution of a cold subsurface aquifer community provides metabolic insights for novel microbes adapted to high CO concentrations.</title>
        <authorList>
            <person name="Probst A.J."/>
            <person name="Castelle C.J."/>
            <person name="Singh A."/>
            <person name="Brown C.T."/>
            <person name="Anantharaman K."/>
            <person name="Sharon I."/>
            <person name="Hug L.A."/>
            <person name="Burstein D."/>
            <person name="Emerson J.B."/>
            <person name="Thomas B.C."/>
            <person name="Banfield J.F."/>
        </authorList>
    </citation>
    <scope>NUCLEOTIDE SEQUENCE [LARGE SCALE GENOMIC DNA]</scope>
    <source>
        <strain evidence="12">CG1_02_39_135</strain>
    </source>
</reference>
<evidence type="ECO:0000256" key="8">
    <source>
        <dbReference type="ARBA" id="ARBA00023186"/>
    </source>
</evidence>
<keyword evidence="6 10" id="KW-1133">Transmembrane helix</keyword>
<dbReference type="EMBL" id="MNWX01000046">
    <property type="protein sequence ID" value="OIO64465.1"/>
    <property type="molecule type" value="Genomic_DNA"/>
</dbReference>
<sequence>MANLFHEILYRPLFNALIFLYQNVSFHDLGVAIIFLTIIIRLILFPLFYKGAKDQAIMQRLAPKIKEIQNNHKNDREKQAKALMDLYRQHKVNPFSGFLLLLIQLPILIALYRVFLSGFSAEILSNLYSFISTPDVLNYTFLGVIDLGKRNIFIVIAAAVVQYFQGKLSVVKTNKPLKDLTTTERMSRQMIYFGPILTIVFLYFFNLPSAVALYWLTTSAFSVIQQMMINKRISKNFDGTTTR</sequence>
<comment type="subcellular location">
    <subcellularLocation>
        <location evidence="1">Cell membrane</location>
        <topology evidence="1">Multi-pass membrane protein</topology>
    </subcellularLocation>
    <subcellularLocation>
        <location evidence="9">Membrane</location>
        <topology evidence="9">Multi-pass membrane protein</topology>
    </subcellularLocation>
</comment>
<keyword evidence="5" id="KW-0653">Protein transport</keyword>
<evidence type="ECO:0000256" key="6">
    <source>
        <dbReference type="ARBA" id="ARBA00022989"/>
    </source>
</evidence>
<feature type="transmembrane region" description="Helical" evidence="10">
    <location>
        <begin position="29"/>
        <end position="49"/>
    </location>
</feature>
<comment type="similarity">
    <text evidence="9">Belongs to the OXA1/ALB3/YidC family.</text>
</comment>
<evidence type="ECO:0000256" key="7">
    <source>
        <dbReference type="ARBA" id="ARBA00023136"/>
    </source>
</evidence>
<evidence type="ECO:0000256" key="10">
    <source>
        <dbReference type="SAM" id="Phobius"/>
    </source>
</evidence>
<dbReference type="PANTHER" id="PTHR12428:SF65">
    <property type="entry name" value="CYTOCHROME C OXIDASE ASSEMBLY PROTEIN COX18, MITOCHONDRIAL"/>
    <property type="match status" value="1"/>
</dbReference>
<evidence type="ECO:0000256" key="9">
    <source>
        <dbReference type="RuleBase" id="RU003945"/>
    </source>
</evidence>
<evidence type="ECO:0000259" key="11">
    <source>
        <dbReference type="Pfam" id="PF02096"/>
    </source>
</evidence>
<proteinExistence type="inferred from homology"/>
<dbReference type="InterPro" id="IPR028055">
    <property type="entry name" value="YidC/Oxa/ALB_C"/>
</dbReference>
<evidence type="ECO:0000256" key="3">
    <source>
        <dbReference type="ARBA" id="ARBA00022475"/>
    </source>
</evidence>
<evidence type="ECO:0000256" key="5">
    <source>
        <dbReference type="ARBA" id="ARBA00022927"/>
    </source>
</evidence>
<feature type="domain" description="Membrane insertase YidC/Oxa/ALB C-terminal" evidence="11">
    <location>
        <begin position="30"/>
        <end position="231"/>
    </location>
</feature>
<dbReference type="Pfam" id="PF02096">
    <property type="entry name" value="60KD_IMP"/>
    <property type="match status" value="1"/>
</dbReference>
<comment type="caution">
    <text evidence="12">The sequence shown here is derived from an EMBL/GenBank/DDBJ whole genome shotgun (WGS) entry which is preliminary data.</text>
</comment>
<dbReference type="AlphaFoldDB" id="A0A1J4XYC9"/>
<dbReference type="NCBIfam" id="TIGR03592">
    <property type="entry name" value="yidC_oxa1_cterm"/>
    <property type="match status" value="1"/>
</dbReference>
<protein>
    <recommendedName>
        <fullName evidence="11">Membrane insertase YidC/Oxa/ALB C-terminal domain-containing protein</fullName>
    </recommendedName>
</protein>